<dbReference type="NCBIfam" id="NF005919">
    <property type="entry name" value="PRK07920.1"/>
    <property type="match status" value="1"/>
</dbReference>
<evidence type="ECO:0000256" key="6">
    <source>
        <dbReference type="ARBA" id="ARBA00023315"/>
    </source>
</evidence>
<name>A0ABV7YGN2_9ACTN</name>
<dbReference type="CDD" id="cd07984">
    <property type="entry name" value="LPLAT_LABLAT-like"/>
    <property type="match status" value="1"/>
</dbReference>
<evidence type="ECO:0000256" key="3">
    <source>
        <dbReference type="ARBA" id="ARBA00022519"/>
    </source>
</evidence>
<organism evidence="7 8">
    <name type="scientific">Tenggerimyces flavus</name>
    <dbReference type="NCBI Taxonomy" id="1708749"/>
    <lineage>
        <taxon>Bacteria</taxon>
        <taxon>Bacillati</taxon>
        <taxon>Actinomycetota</taxon>
        <taxon>Actinomycetes</taxon>
        <taxon>Propionibacteriales</taxon>
        <taxon>Nocardioidaceae</taxon>
        <taxon>Tenggerimyces</taxon>
    </lineage>
</organism>
<proteinExistence type="predicted"/>
<dbReference type="RefSeq" id="WP_205119676.1">
    <property type="nucleotide sequence ID" value="NZ_JAFBCM010000001.1"/>
</dbReference>
<reference evidence="8" key="1">
    <citation type="journal article" date="2019" name="Int. J. Syst. Evol. Microbiol.">
        <title>The Global Catalogue of Microorganisms (GCM) 10K type strain sequencing project: providing services to taxonomists for standard genome sequencing and annotation.</title>
        <authorList>
            <consortium name="The Broad Institute Genomics Platform"/>
            <consortium name="The Broad Institute Genome Sequencing Center for Infectious Disease"/>
            <person name="Wu L."/>
            <person name="Ma J."/>
        </authorList>
    </citation>
    <scope>NUCLEOTIDE SEQUENCE [LARGE SCALE GENOMIC DNA]</scope>
    <source>
        <strain evidence="8">CGMCC 4.7241</strain>
    </source>
</reference>
<keyword evidence="2" id="KW-1003">Cell membrane</keyword>
<evidence type="ECO:0000313" key="8">
    <source>
        <dbReference type="Proteomes" id="UP001595699"/>
    </source>
</evidence>
<evidence type="ECO:0000313" key="7">
    <source>
        <dbReference type="EMBL" id="MFC3763253.1"/>
    </source>
</evidence>
<evidence type="ECO:0000256" key="4">
    <source>
        <dbReference type="ARBA" id="ARBA00022679"/>
    </source>
</evidence>
<accession>A0ABV7YGN2</accession>
<evidence type="ECO:0000256" key="1">
    <source>
        <dbReference type="ARBA" id="ARBA00004533"/>
    </source>
</evidence>
<dbReference type="Pfam" id="PF03279">
    <property type="entry name" value="Lip_A_acyltrans"/>
    <property type="match status" value="1"/>
</dbReference>
<keyword evidence="4" id="KW-0808">Transferase</keyword>
<evidence type="ECO:0000256" key="5">
    <source>
        <dbReference type="ARBA" id="ARBA00023136"/>
    </source>
</evidence>
<comment type="subcellular location">
    <subcellularLocation>
        <location evidence="1">Cell inner membrane</location>
    </subcellularLocation>
</comment>
<evidence type="ECO:0000256" key="2">
    <source>
        <dbReference type="ARBA" id="ARBA00022475"/>
    </source>
</evidence>
<keyword evidence="8" id="KW-1185">Reference proteome</keyword>
<keyword evidence="5" id="KW-0472">Membrane</keyword>
<comment type="caution">
    <text evidence="7">The sequence shown here is derived from an EMBL/GenBank/DDBJ whole genome shotgun (WGS) entry which is preliminary data.</text>
</comment>
<sequence>MSKLTDSLVYAAFAAGWAVVRKLPERVALKGFEVASDFVWWRRGKSVRRLEGNLTRVRPEATPEELRQLSKRGMRSYLRYWCETFRLPDLSAEEIVERVVVHGEAEFRQALAAGKGVIAALPHLGNWDLAGGWACATGAPFTTVAERLKPERLFDRFVAYRKLLGMEILPHDGGAGVLSVLGDRLREGRFVVLVADRDLSERGVEVTFFGEQTRMPAGPAALAVRTGAALLPATLWYDGPQLHIRFHDPIERPAGRQPIVAMTQALADVFAETIAAHPEDWHMLQRLWLADLDRTRVPVG</sequence>
<protein>
    <submittedName>
        <fullName evidence="7">Phosphatidylinositol mannoside acyltransferase</fullName>
    </submittedName>
</protein>
<keyword evidence="6 7" id="KW-0012">Acyltransferase</keyword>
<keyword evidence="3" id="KW-0997">Cell inner membrane</keyword>
<dbReference type="GO" id="GO:0016746">
    <property type="term" value="F:acyltransferase activity"/>
    <property type="evidence" value="ECO:0007669"/>
    <property type="project" value="UniProtKB-KW"/>
</dbReference>
<dbReference type="InterPro" id="IPR004960">
    <property type="entry name" value="LipA_acyltrans"/>
</dbReference>
<gene>
    <name evidence="7" type="ORF">ACFOUW_20595</name>
</gene>
<dbReference type="Proteomes" id="UP001595699">
    <property type="component" value="Unassembled WGS sequence"/>
</dbReference>
<dbReference type="EMBL" id="JBHRZH010000017">
    <property type="protein sequence ID" value="MFC3763253.1"/>
    <property type="molecule type" value="Genomic_DNA"/>
</dbReference>
<dbReference type="PANTHER" id="PTHR30606:SF10">
    <property type="entry name" value="PHOSPHATIDYLINOSITOL MANNOSIDE ACYLTRANSFERASE"/>
    <property type="match status" value="1"/>
</dbReference>
<dbReference type="PANTHER" id="PTHR30606">
    <property type="entry name" value="LIPID A BIOSYNTHESIS LAUROYL ACYLTRANSFERASE"/>
    <property type="match status" value="1"/>
</dbReference>